<dbReference type="CTD" id="4535"/>
<feature type="transmembrane region" description="Helical" evidence="14">
    <location>
        <begin position="288"/>
        <end position="307"/>
    </location>
</feature>
<evidence type="ECO:0000256" key="2">
    <source>
        <dbReference type="ARBA" id="ARBA00004448"/>
    </source>
</evidence>
<keyword evidence="8 14" id="KW-1133">Transmembrane helix</keyword>
<keyword evidence="11 14" id="KW-0472">Membrane</keyword>
<sequence length="314" mass="37105">MLLIYLISMIILLIMVLISVAFFTLLERKVLGYIQIRKGPNKLGVIGLVQPFSDAMKLFSKEMIYLININYYLYLLSPVFTLINSLFIWLLMPYFESMFMFDMGFLFLLCCLGINVFMLMFMGWSSNSSYSILGGLRSVIQVISYEVSLIIIMLNNFIFLMNFNFIYFDLYQNFNWFIMFLYPMSVILFMSMLAETNRSPLDFSEGESELVSGFNIEYGGSLFALIFLGEYSMIMLMSFLFMIMFLGVSLGSIVSFMKMLFLMFLFILMRGSLPRYRYDKLMYLNWKIYLPISMFMILFYFSLKFLMNWNLFSM</sequence>
<keyword evidence="12" id="KW-0520">NAD</keyword>
<evidence type="ECO:0000256" key="4">
    <source>
        <dbReference type="ARBA" id="ARBA00021009"/>
    </source>
</evidence>
<keyword evidence="5" id="KW-0813">Transport</keyword>
<comment type="similarity">
    <text evidence="3 12">Belongs to the complex I subunit 1 family.</text>
</comment>
<feature type="transmembrane region" description="Helical" evidence="14">
    <location>
        <begin position="240"/>
        <end position="268"/>
    </location>
</feature>
<evidence type="ECO:0000256" key="10">
    <source>
        <dbReference type="ARBA" id="ARBA00023128"/>
    </source>
</evidence>
<reference evidence="15" key="2">
    <citation type="journal article" date="2022" name="Syst. Entomol.">
        <title>Massive gene rearrangements of mitochondrial genomes and implications for the phylogeny of Trichoptera (Insecta).</title>
        <authorList>
            <person name="Ge X."/>
            <person name="Peng L."/>
            <person name="Vogler A.P."/>
            <person name="Morse J.C."/>
            <person name="Yang L."/>
            <person name="Sun C."/>
            <person name="Wang B."/>
        </authorList>
    </citation>
    <scope>NUCLEOTIDE SEQUENCE</scope>
</reference>
<evidence type="ECO:0000256" key="11">
    <source>
        <dbReference type="ARBA" id="ARBA00023136"/>
    </source>
</evidence>
<evidence type="ECO:0000256" key="3">
    <source>
        <dbReference type="ARBA" id="ARBA00010535"/>
    </source>
</evidence>
<feature type="transmembrane region" description="Helical" evidence="14">
    <location>
        <begin position="145"/>
        <end position="168"/>
    </location>
</feature>
<dbReference type="EMBL" id="OL678040">
    <property type="protein sequence ID" value="UZZ44259.1"/>
    <property type="molecule type" value="Genomic_DNA"/>
</dbReference>
<dbReference type="HAMAP" id="MF_01350">
    <property type="entry name" value="NDH1_NuoH"/>
    <property type="match status" value="1"/>
</dbReference>
<feature type="transmembrane region" description="Helical" evidence="14">
    <location>
        <begin position="6"/>
        <end position="26"/>
    </location>
</feature>
<dbReference type="RefSeq" id="YP_010586458.1">
    <property type="nucleotide sequence ID" value="NC_069276.1"/>
</dbReference>
<keyword evidence="9 13" id="KW-0830">Ubiquinone</keyword>
<comment type="function">
    <text evidence="1">Core subunit of the mitochondrial membrane respiratory chain NADH dehydrogenase (Complex I) that is believed to belong to the minimal assembly required for catalysis. Complex I functions in the transfer of electrons from NADH to the respiratory chain. The immediate electron acceptor for the enzyme is believed to be ubiquinone.</text>
</comment>
<dbReference type="PANTHER" id="PTHR11432:SF3">
    <property type="entry name" value="NADH-UBIQUINONE OXIDOREDUCTASE CHAIN 1"/>
    <property type="match status" value="1"/>
</dbReference>
<feature type="transmembrane region" description="Helical" evidence="14">
    <location>
        <begin position="71"/>
        <end position="92"/>
    </location>
</feature>
<keyword evidence="7" id="KW-0999">Mitochondrion inner membrane</keyword>
<dbReference type="GO" id="GO:0005743">
    <property type="term" value="C:mitochondrial inner membrane"/>
    <property type="evidence" value="ECO:0007669"/>
    <property type="project" value="UniProtKB-SubCell"/>
</dbReference>
<dbReference type="GeneID" id="77426304"/>
<evidence type="ECO:0000256" key="6">
    <source>
        <dbReference type="ARBA" id="ARBA00022692"/>
    </source>
</evidence>
<proteinExistence type="inferred from homology"/>
<evidence type="ECO:0000256" key="1">
    <source>
        <dbReference type="ARBA" id="ARBA00003257"/>
    </source>
</evidence>
<evidence type="ECO:0000313" key="15">
    <source>
        <dbReference type="EMBL" id="UZZ44259.1"/>
    </source>
</evidence>
<evidence type="ECO:0000256" key="5">
    <source>
        <dbReference type="ARBA" id="ARBA00022448"/>
    </source>
</evidence>
<reference evidence="15" key="1">
    <citation type="submission" date="2021-11" db="EMBL/GenBank/DDBJ databases">
        <authorList>
            <person name="Ge X.-Y."/>
            <person name="Peng L."/>
            <person name="Sun C.-H."/>
            <person name="Wang B.-X."/>
        </authorList>
    </citation>
    <scope>NUCLEOTIDE SEQUENCE</scope>
</reference>
<dbReference type="GO" id="GO:0003954">
    <property type="term" value="F:NADH dehydrogenase activity"/>
    <property type="evidence" value="ECO:0007669"/>
    <property type="project" value="TreeGrafter"/>
</dbReference>
<name>A0A9E8LP68_9NEOP</name>
<dbReference type="PANTHER" id="PTHR11432">
    <property type="entry name" value="NADH DEHYDROGENASE SUBUNIT 1"/>
    <property type="match status" value="1"/>
</dbReference>
<feature type="transmembrane region" description="Helical" evidence="14">
    <location>
        <begin position="174"/>
        <end position="194"/>
    </location>
</feature>
<keyword evidence="10 13" id="KW-0496">Mitochondrion</keyword>
<evidence type="ECO:0000256" key="14">
    <source>
        <dbReference type="SAM" id="Phobius"/>
    </source>
</evidence>
<evidence type="ECO:0000256" key="9">
    <source>
        <dbReference type="ARBA" id="ARBA00023075"/>
    </source>
</evidence>
<dbReference type="GO" id="GO:0008137">
    <property type="term" value="F:NADH dehydrogenase (ubiquinone) activity"/>
    <property type="evidence" value="ECO:0007669"/>
    <property type="project" value="UniProtKB-EC"/>
</dbReference>
<geneLocation type="mitochondrion" evidence="15"/>
<evidence type="ECO:0000256" key="7">
    <source>
        <dbReference type="ARBA" id="ARBA00022792"/>
    </source>
</evidence>
<keyword evidence="6 12" id="KW-0812">Transmembrane</keyword>
<evidence type="ECO:0000256" key="12">
    <source>
        <dbReference type="RuleBase" id="RU000471"/>
    </source>
</evidence>
<dbReference type="InterPro" id="IPR018086">
    <property type="entry name" value="NADH_UbQ_OxRdtase_su1_CS"/>
</dbReference>
<gene>
    <name evidence="15" type="primary">ND1</name>
</gene>
<protein>
    <recommendedName>
        <fullName evidence="4 13">NADH-ubiquinone oxidoreductase chain 1</fullName>
        <ecNumber evidence="13">7.1.1.2</ecNumber>
    </recommendedName>
</protein>
<organism evidence="15">
    <name type="scientific">Paduniella communis</name>
    <dbReference type="NCBI Taxonomy" id="2904892"/>
    <lineage>
        <taxon>Eukaryota</taxon>
        <taxon>Metazoa</taxon>
        <taxon>Ecdysozoa</taxon>
        <taxon>Arthropoda</taxon>
        <taxon>Hexapoda</taxon>
        <taxon>Insecta</taxon>
        <taxon>Pterygota</taxon>
        <taxon>Neoptera</taxon>
        <taxon>Endopterygota</taxon>
        <taxon>Trichoptera</taxon>
        <taxon>Annulipalpia</taxon>
        <taxon>Psychomyioidea</taxon>
        <taxon>Psychomyiidae</taxon>
        <taxon>Paduniellinae</taxon>
        <taxon>Paduniella</taxon>
    </lineage>
</organism>
<dbReference type="EC" id="7.1.1.2" evidence="13"/>
<evidence type="ECO:0000256" key="13">
    <source>
        <dbReference type="RuleBase" id="RU000473"/>
    </source>
</evidence>
<dbReference type="AlphaFoldDB" id="A0A9E8LP68"/>
<comment type="catalytic activity">
    <reaction evidence="13">
        <text>a ubiquinone + NADH + 5 H(+)(in) = a ubiquinol + NAD(+) + 4 H(+)(out)</text>
        <dbReference type="Rhea" id="RHEA:29091"/>
        <dbReference type="Rhea" id="RHEA-COMP:9565"/>
        <dbReference type="Rhea" id="RHEA-COMP:9566"/>
        <dbReference type="ChEBI" id="CHEBI:15378"/>
        <dbReference type="ChEBI" id="CHEBI:16389"/>
        <dbReference type="ChEBI" id="CHEBI:17976"/>
        <dbReference type="ChEBI" id="CHEBI:57540"/>
        <dbReference type="ChEBI" id="CHEBI:57945"/>
        <dbReference type="EC" id="7.1.1.2"/>
    </reaction>
</comment>
<dbReference type="Pfam" id="PF00146">
    <property type="entry name" value="NADHdh"/>
    <property type="match status" value="1"/>
</dbReference>
<comment type="subcellular location">
    <subcellularLocation>
        <location evidence="2 12">Mitochondrion inner membrane</location>
        <topology evidence="2 12">Multi-pass membrane protein</topology>
    </subcellularLocation>
</comment>
<feature type="transmembrane region" description="Helical" evidence="14">
    <location>
        <begin position="104"/>
        <end position="124"/>
    </location>
</feature>
<evidence type="ECO:0000256" key="8">
    <source>
        <dbReference type="ARBA" id="ARBA00022989"/>
    </source>
</evidence>
<dbReference type="GO" id="GO:0009060">
    <property type="term" value="P:aerobic respiration"/>
    <property type="evidence" value="ECO:0007669"/>
    <property type="project" value="TreeGrafter"/>
</dbReference>
<dbReference type="InterPro" id="IPR001694">
    <property type="entry name" value="NADH_UbQ_OxRdtase_su1/FPO"/>
</dbReference>
<accession>A0A9E8LP68</accession>
<feature type="transmembrane region" description="Helical" evidence="14">
    <location>
        <begin position="215"/>
        <end position="234"/>
    </location>
</feature>
<dbReference type="PROSITE" id="PS00667">
    <property type="entry name" value="COMPLEX1_ND1_1"/>
    <property type="match status" value="1"/>
</dbReference>